<dbReference type="EMBL" id="CP088280">
    <property type="protein sequence ID" value="UGX97611.1"/>
    <property type="molecule type" value="Genomic_DNA"/>
</dbReference>
<dbReference type="EMBL" id="JACBFH010000001">
    <property type="protein sequence ID" value="NYY95588.1"/>
    <property type="molecule type" value="Genomic_DNA"/>
</dbReference>
<reference evidence="1" key="2">
    <citation type="submission" date="2020-06" db="EMBL/GenBank/DDBJ databases">
        <title>Whole Genome Sequence of Bradyrhizobium sp. Strain 323S2.</title>
        <authorList>
            <person name="Bromfield E.S.P."/>
        </authorList>
    </citation>
    <scope>NUCLEOTIDE SEQUENCE [LARGE SCALE GENOMIC DNA]</scope>
    <source>
        <strain evidence="1">323S2</strain>
    </source>
</reference>
<dbReference type="AlphaFoldDB" id="A0A7Z0QJE8"/>
<name>A0A7Z0QJE8_9BRAD</name>
<evidence type="ECO:0000313" key="3">
    <source>
        <dbReference type="Proteomes" id="UP000564836"/>
    </source>
</evidence>
<gene>
    <name evidence="2" type="ORF">G6321_00021735</name>
    <name evidence="1" type="ORF">G6321_46455</name>
</gene>
<proteinExistence type="predicted"/>
<accession>A0A7Z0QJE8</accession>
<evidence type="ECO:0000313" key="2">
    <source>
        <dbReference type="EMBL" id="UGX97611.1"/>
    </source>
</evidence>
<reference evidence="2 3" key="1">
    <citation type="journal article" date="2017" name="Syst. Appl. Microbiol.">
        <title>Soybeans inoculated with root zone soils of Canadian native legumes harbour diverse and novel Bradyrhizobium spp. that possess agricultural potential.</title>
        <authorList>
            <person name="Bromfield E.S.P."/>
            <person name="Cloutier S."/>
            <person name="Tambong J.T."/>
            <person name="Tran Thi T.V."/>
        </authorList>
    </citation>
    <scope>NUCLEOTIDE SEQUENCE [LARGE SCALE GENOMIC DNA]</scope>
    <source>
        <strain evidence="2 3">323S2</strain>
    </source>
</reference>
<sequence length="60" mass="6671">MGEHTRLGANNGVGDVSHIVDWAMAGDPDWSLRNKYVFFVLENRPASDLQTEFQIVPLGV</sequence>
<dbReference type="RefSeq" id="WP_166342056.1">
    <property type="nucleotide sequence ID" value="NZ_CP088280.1"/>
</dbReference>
<reference evidence="2 3" key="3">
    <citation type="journal article" date="2022" name="Int. J. Syst. Evol. Microbiol.">
        <title>Strains of Bradyrhizobium barranii sp. nov. associated with legumes native to Canada are symbionts of soybeans and belong to different subspecies (subsp. barranii subsp. nov. and subsp. apii subsp. nov.) and symbiovars (sv. glycinearum and sv. septentrionale).</title>
        <authorList>
            <person name="Bromfield E.S.P."/>
            <person name="Cloutier S."/>
            <person name="Wasai-Hara S."/>
            <person name="Minamisawa K."/>
        </authorList>
    </citation>
    <scope>NUCLEOTIDE SEQUENCE [LARGE SCALE GENOMIC DNA]</scope>
    <source>
        <strain evidence="2 3">323S2</strain>
    </source>
</reference>
<evidence type="ECO:0000313" key="1">
    <source>
        <dbReference type="EMBL" id="NYY95588.1"/>
    </source>
</evidence>
<organism evidence="1">
    <name type="scientific">Bradyrhizobium barranii subsp. barranii</name>
    <dbReference type="NCBI Taxonomy" id="2823807"/>
    <lineage>
        <taxon>Bacteria</taxon>
        <taxon>Pseudomonadati</taxon>
        <taxon>Pseudomonadota</taxon>
        <taxon>Alphaproteobacteria</taxon>
        <taxon>Hyphomicrobiales</taxon>
        <taxon>Nitrobacteraceae</taxon>
        <taxon>Bradyrhizobium</taxon>
        <taxon>Bradyrhizobium barranii</taxon>
    </lineage>
</organism>
<protein>
    <submittedName>
        <fullName evidence="1">Uncharacterized protein</fullName>
    </submittedName>
</protein>
<dbReference type="Proteomes" id="UP000564836">
    <property type="component" value="Chromosome"/>
</dbReference>